<feature type="chain" id="PRO_5035299266" description="Poly A polymerase head domain-containing protein" evidence="6">
    <location>
        <begin position="20"/>
        <end position="780"/>
    </location>
</feature>
<dbReference type="SUPFAM" id="SSF81891">
    <property type="entry name" value="Poly A polymerase C-terminal region-like"/>
    <property type="match status" value="2"/>
</dbReference>
<dbReference type="GO" id="GO:0052929">
    <property type="term" value="F:ATP:3'-cytidine-cytidine-tRNA adenylyltransferase activity"/>
    <property type="evidence" value="ECO:0007669"/>
    <property type="project" value="TreeGrafter"/>
</dbReference>
<keyword evidence="9" id="KW-1185">Reference proteome</keyword>
<dbReference type="SUPFAM" id="SSF81301">
    <property type="entry name" value="Nucleotidyltransferase"/>
    <property type="match status" value="1"/>
</dbReference>
<dbReference type="GO" id="GO:0052927">
    <property type="term" value="F:CC tRNA cytidylyltransferase activity"/>
    <property type="evidence" value="ECO:0007669"/>
    <property type="project" value="TreeGrafter"/>
</dbReference>
<evidence type="ECO:0000256" key="3">
    <source>
        <dbReference type="ARBA" id="ARBA00022884"/>
    </source>
</evidence>
<feature type="signal peptide" evidence="6">
    <location>
        <begin position="1"/>
        <end position="19"/>
    </location>
</feature>
<feature type="region of interest" description="Disordered" evidence="5">
    <location>
        <begin position="482"/>
        <end position="515"/>
    </location>
</feature>
<dbReference type="Gene3D" id="1.10.3090.10">
    <property type="entry name" value="cca-adding enzyme, domain 2"/>
    <property type="match status" value="1"/>
</dbReference>
<accession>A0A8J5XW42</accession>
<proteinExistence type="inferred from homology"/>
<dbReference type="Gene3D" id="3.30.460.10">
    <property type="entry name" value="Beta Polymerase, domain 2"/>
    <property type="match status" value="1"/>
</dbReference>
<evidence type="ECO:0000256" key="2">
    <source>
        <dbReference type="ARBA" id="ARBA00022679"/>
    </source>
</evidence>
<dbReference type="AlphaFoldDB" id="A0A8J5XW42"/>
<evidence type="ECO:0000256" key="5">
    <source>
        <dbReference type="SAM" id="MobiDB-lite"/>
    </source>
</evidence>
<name>A0A8J5XW42_DIALT</name>
<dbReference type="InterPro" id="IPR043519">
    <property type="entry name" value="NT_sf"/>
</dbReference>
<dbReference type="GO" id="GO:0001680">
    <property type="term" value="P:tRNA 3'-terminal CCA addition"/>
    <property type="evidence" value="ECO:0007669"/>
    <property type="project" value="TreeGrafter"/>
</dbReference>
<dbReference type="EMBL" id="JAGTXO010000007">
    <property type="protein sequence ID" value="KAG8466555.1"/>
    <property type="molecule type" value="Genomic_DNA"/>
</dbReference>
<sequence length="780" mass="82609">MRLALGAAMLLSLPRAACAAVAHATVPLAARSAAPLSARAGARLAARAAPRVRRALPVALTVSDLVSSLVGLRDLSMPLTGVVGLSRFTTTSAAPARVPHPPLILAAGGALLDLTDDERELFAFLREVAAAAGCKTVMRVAGGWVRDKLLGRRCYDIDVALDNMTGLAFANAIRSVLEARGEDLLHIGVIQANPEQSKHLETVAINLRGFSIDLVNLRSEEYSSESRIPSGVRFGSALSDAARRDLTINSLFYNLQTDALEDMTGRALADLAARRIDTPLEPLETLLDDPLRVLRAIRFGARFDYEIAPRLRAAMMDPGVQAQLCSKISRERVLRELAAMIDAAGAAPVRAFRLIHALRLHEAIFLAQQALVPRAPNAPAGGGSGGGGGGAGADVDARAAALVPPQPGAPERVPTAARDAATPSASSHVERAVLMHEAARALRSATGRIEALHALLCESEGPCVERAAQRAGVPGVAARVPVARARSRRDQAGEAKAMADGAAAPADAPADGPDEHAECAIDNVVGLRELLVAIRCVHADKTERFRVWVATALLPLAEHAIDGGPLPPASVGGGSKGKERVGKRPPNLSEGVMRHGLRGMTSQDVSAVQRMLTYAPHFDETLAPLLREARAHAAGEPADADGREPAKHTFSRRELGLLLRGAGPQWRSCLQLALVRALPPLAPEPSTEATRAWRESAPTAGTIRAFALLTDAIARLQLEDAWQLSPLLDGNELMERGVPKGRAIGATQAALIEWQLETPDATQDDARRWLARRLSEEATR</sequence>
<protein>
    <recommendedName>
        <fullName evidence="7">Poly A polymerase head domain-containing protein</fullName>
    </recommendedName>
</protein>
<evidence type="ECO:0000256" key="6">
    <source>
        <dbReference type="SAM" id="SignalP"/>
    </source>
</evidence>
<keyword evidence="6" id="KW-0732">Signal</keyword>
<dbReference type="InterPro" id="IPR002646">
    <property type="entry name" value="PolA_pol_head_dom"/>
</dbReference>
<reference evidence="8" key="1">
    <citation type="submission" date="2021-05" db="EMBL/GenBank/DDBJ databases">
        <title>The genome of the haptophyte Pavlova lutheri (Diacronema luteri, Pavlovales) - a model for lipid biosynthesis in eukaryotic algae.</title>
        <authorList>
            <person name="Hulatt C.J."/>
            <person name="Posewitz M.C."/>
        </authorList>
    </citation>
    <scope>NUCLEOTIDE SEQUENCE</scope>
    <source>
        <strain evidence="8">NIVA-4/92</strain>
    </source>
</reference>
<gene>
    <name evidence="8" type="ORF">KFE25_007934</name>
</gene>
<comment type="similarity">
    <text evidence="1 4">Belongs to the tRNA nucleotidyltransferase/poly(A) polymerase family.</text>
</comment>
<dbReference type="PANTHER" id="PTHR13734:SF5">
    <property type="entry name" value="CCA TRNA NUCLEOTIDYLTRANSFERASE, MITOCHONDRIAL"/>
    <property type="match status" value="1"/>
</dbReference>
<dbReference type="Proteomes" id="UP000751190">
    <property type="component" value="Unassembled WGS sequence"/>
</dbReference>
<evidence type="ECO:0000256" key="1">
    <source>
        <dbReference type="ARBA" id="ARBA00007265"/>
    </source>
</evidence>
<dbReference type="PANTHER" id="PTHR13734">
    <property type="entry name" value="TRNA-NUCLEOTIDYLTRANSFERASE"/>
    <property type="match status" value="1"/>
</dbReference>
<dbReference type="CDD" id="cd05398">
    <property type="entry name" value="NT_ClassII-CCAase"/>
    <property type="match status" value="1"/>
</dbReference>
<evidence type="ECO:0000313" key="8">
    <source>
        <dbReference type="EMBL" id="KAG8466555.1"/>
    </source>
</evidence>
<keyword evidence="3 4" id="KW-0694">RNA-binding</keyword>
<feature type="region of interest" description="Disordered" evidence="5">
    <location>
        <begin position="565"/>
        <end position="593"/>
    </location>
</feature>
<dbReference type="OrthoDB" id="445712at2759"/>
<dbReference type="Pfam" id="PF01743">
    <property type="entry name" value="PolyA_pol"/>
    <property type="match status" value="1"/>
</dbReference>
<feature type="domain" description="Poly A polymerase head" evidence="7">
    <location>
        <begin position="139"/>
        <end position="276"/>
    </location>
</feature>
<comment type="caution">
    <text evidence="8">The sequence shown here is derived from an EMBL/GenBank/DDBJ whole genome shotgun (WGS) entry which is preliminary data.</text>
</comment>
<evidence type="ECO:0000256" key="4">
    <source>
        <dbReference type="RuleBase" id="RU003953"/>
    </source>
</evidence>
<dbReference type="GO" id="GO:0003723">
    <property type="term" value="F:RNA binding"/>
    <property type="evidence" value="ECO:0007669"/>
    <property type="project" value="UniProtKB-KW"/>
</dbReference>
<organism evidence="8 9">
    <name type="scientific">Diacronema lutheri</name>
    <name type="common">Unicellular marine alga</name>
    <name type="synonym">Monochrysis lutheri</name>
    <dbReference type="NCBI Taxonomy" id="2081491"/>
    <lineage>
        <taxon>Eukaryota</taxon>
        <taxon>Haptista</taxon>
        <taxon>Haptophyta</taxon>
        <taxon>Pavlovophyceae</taxon>
        <taxon>Pavlovales</taxon>
        <taxon>Pavlovaceae</taxon>
        <taxon>Diacronema</taxon>
    </lineage>
</organism>
<evidence type="ECO:0000313" key="9">
    <source>
        <dbReference type="Proteomes" id="UP000751190"/>
    </source>
</evidence>
<keyword evidence="2 4" id="KW-0808">Transferase</keyword>
<evidence type="ECO:0000259" key="7">
    <source>
        <dbReference type="Pfam" id="PF01743"/>
    </source>
</evidence>
<feature type="compositionally biased region" description="Low complexity" evidence="5">
    <location>
        <begin position="494"/>
        <end position="511"/>
    </location>
</feature>